<evidence type="ECO:0000256" key="2">
    <source>
        <dbReference type="ARBA" id="ARBA00011038"/>
    </source>
</evidence>
<dbReference type="Gene3D" id="1.10.10.10">
    <property type="entry name" value="Winged helix-like DNA-binding domain superfamily/Winged helix DNA-binding domain"/>
    <property type="match status" value="1"/>
</dbReference>
<name>A0A5J4NJM8_9TREM</name>
<dbReference type="SUPFAM" id="SSF46785">
    <property type="entry name" value="Winged helix' DNA-binding domain"/>
    <property type="match status" value="1"/>
</dbReference>
<evidence type="ECO:0000313" key="8">
    <source>
        <dbReference type="Proteomes" id="UP000324629"/>
    </source>
</evidence>
<dbReference type="InterPro" id="IPR036388">
    <property type="entry name" value="WH-like_DNA-bd_sf"/>
</dbReference>
<keyword evidence="3 6" id="KW-0240">DNA-directed RNA polymerase</keyword>
<evidence type="ECO:0000256" key="6">
    <source>
        <dbReference type="PIRNR" id="PIRNR028763"/>
    </source>
</evidence>
<dbReference type="PANTHER" id="PTHR12780">
    <property type="entry name" value="RNA POLYMERASE III DNA DIRECTED , 39KD SUBUNIT-RELATED"/>
    <property type="match status" value="1"/>
</dbReference>
<comment type="similarity">
    <text evidence="2 6">Belongs to the eukaryotic RPC34/RPC39 RNA polymerase subunit family.</text>
</comment>
<evidence type="ECO:0000256" key="4">
    <source>
        <dbReference type="ARBA" id="ARBA00023163"/>
    </source>
</evidence>
<gene>
    <name evidence="7" type="ORF">DEA37_0000976</name>
</gene>
<evidence type="ECO:0000256" key="1">
    <source>
        <dbReference type="ARBA" id="ARBA00004123"/>
    </source>
</evidence>
<dbReference type="InterPro" id="IPR036390">
    <property type="entry name" value="WH_DNA-bd_sf"/>
</dbReference>
<reference evidence="7 8" key="1">
    <citation type="journal article" date="2019" name="Gigascience">
        <title>Whole-genome sequence of the oriental lung fluke Paragonimus westermani.</title>
        <authorList>
            <person name="Oey H."/>
            <person name="Zakrzewski M."/>
            <person name="Narain K."/>
            <person name="Devi K.R."/>
            <person name="Agatsuma T."/>
            <person name="Nawaratna S."/>
            <person name="Gobert G.N."/>
            <person name="Jones M.K."/>
            <person name="Ragan M.A."/>
            <person name="McManus D.P."/>
            <person name="Krause L."/>
        </authorList>
    </citation>
    <scope>NUCLEOTIDE SEQUENCE [LARGE SCALE GENOMIC DNA]</scope>
    <source>
        <strain evidence="7 8">IND2009</strain>
    </source>
</reference>
<organism evidence="7 8">
    <name type="scientific">Paragonimus westermani</name>
    <dbReference type="NCBI Taxonomy" id="34504"/>
    <lineage>
        <taxon>Eukaryota</taxon>
        <taxon>Metazoa</taxon>
        <taxon>Spiralia</taxon>
        <taxon>Lophotrochozoa</taxon>
        <taxon>Platyhelminthes</taxon>
        <taxon>Trematoda</taxon>
        <taxon>Digenea</taxon>
        <taxon>Plagiorchiida</taxon>
        <taxon>Troglotremata</taxon>
        <taxon>Troglotrematidae</taxon>
        <taxon>Paragonimus</taxon>
    </lineage>
</organism>
<protein>
    <recommendedName>
        <fullName evidence="6">DNA-directed RNA polymerase III subunit RPC6</fullName>
        <shortName evidence="6">RNA polymerase III subunit C6</shortName>
    </recommendedName>
</protein>
<dbReference type="PIRSF" id="PIRSF028763">
    <property type="entry name" value="RNA_pol_Rpc34"/>
    <property type="match status" value="1"/>
</dbReference>
<evidence type="ECO:0000256" key="3">
    <source>
        <dbReference type="ARBA" id="ARBA00022478"/>
    </source>
</evidence>
<keyword evidence="5 6" id="KW-0539">Nucleus</keyword>
<comment type="subcellular location">
    <subcellularLocation>
        <location evidence="1 6">Nucleus</location>
    </subcellularLocation>
</comment>
<keyword evidence="4 6" id="KW-0804">Transcription</keyword>
<dbReference type="InterPro" id="IPR016049">
    <property type="entry name" value="RNA_pol_Rpc34-like"/>
</dbReference>
<proteinExistence type="inferred from homology"/>
<evidence type="ECO:0000313" key="7">
    <source>
        <dbReference type="EMBL" id="KAA3675530.1"/>
    </source>
</evidence>
<accession>A0A5J4NJM8</accession>
<dbReference type="Proteomes" id="UP000324629">
    <property type="component" value="Unassembled WGS sequence"/>
</dbReference>
<dbReference type="GO" id="GO:0005666">
    <property type="term" value="C:RNA polymerase III complex"/>
    <property type="evidence" value="ECO:0007669"/>
    <property type="project" value="UniProtKB-UniRule"/>
</dbReference>
<comment type="caution">
    <text evidence="7">The sequence shown here is derived from an EMBL/GenBank/DDBJ whole genome shotgun (WGS) entry which is preliminary data.</text>
</comment>
<dbReference type="AlphaFoldDB" id="A0A5J4NJM8"/>
<comment type="function">
    <text evidence="6">DNA-dependent RNA polymerase catalyzes the transcription of DNA into RNA using the four ribonucleoside triphosphates as substrates. Specific peripheric component of RNA polymerase III which synthesizes small RNAs, such as 5S rRNA and tRNAs.</text>
</comment>
<dbReference type="GO" id="GO:0006383">
    <property type="term" value="P:transcription by RNA polymerase III"/>
    <property type="evidence" value="ECO:0007669"/>
    <property type="project" value="UniProtKB-UniRule"/>
</dbReference>
<dbReference type="Pfam" id="PF05158">
    <property type="entry name" value="RNA_pol_Rpc34"/>
    <property type="match status" value="1"/>
</dbReference>
<keyword evidence="8" id="KW-1185">Reference proteome</keyword>
<dbReference type="EMBL" id="QNGE01002469">
    <property type="protein sequence ID" value="KAA3675530.1"/>
    <property type="molecule type" value="Genomic_DNA"/>
</dbReference>
<dbReference type="InterPro" id="IPR007832">
    <property type="entry name" value="RNA_pol_Rpc34"/>
</dbReference>
<evidence type="ECO:0000256" key="5">
    <source>
        <dbReference type="ARBA" id="ARBA00023242"/>
    </source>
</evidence>
<sequence>MKPEDGSLRDRLLKLFSSTGGALTQKHFEKEFKDVSLTTILPVLNALQKEGLLDVLVNPDRTLSWQLRDQSSVDNLKILTDVEERLVYNSIRKAGVDAASVKTISLDTKLQQNRIPRILKSLISKKLIKELPMATGQKQKVYLLIDLQPSEKLAANTLFAGEAGVDGEFVAILRTACLKYLQDKTSVASNIVDPLERRSASYISVEEMHRFISSAKICMVSMTLHDVQCVLDALKYGGELEGRMVSDLGACSSESAVSSNTLYRLSPQSASTAGLAHLPCTVCMCRKDCRPGGSINPENCKLFDAFLEF</sequence>